<dbReference type="EMBL" id="MN740544">
    <property type="protein sequence ID" value="QHS77284.1"/>
    <property type="molecule type" value="Genomic_DNA"/>
</dbReference>
<protein>
    <submittedName>
        <fullName evidence="1">Uncharacterized protein</fullName>
    </submittedName>
</protein>
<sequence length="235" mass="28545">MGNTQNKIYHKKLPNKELFFDNVNHQVELNKKINLTMTPNELDIVIKNQYNSNNRKELAEILREYSIRDELKGKFKKSTINFLVKKTLENQENDIYNALKNLDKFKQRIKSKALSSDKHLVEFVLVSYIFECSQIRKKNNIYDEIYNEIYKEYYYFEEYQEKMYDLVEKLKDILKVKKLKYSTKYIKEAISGFIIGFSETSEDIYNRRFYNYWDNKAKEENDPVMKEIYRYCGVY</sequence>
<evidence type="ECO:0000313" key="1">
    <source>
        <dbReference type="EMBL" id="QHS77284.1"/>
    </source>
</evidence>
<reference evidence="1" key="1">
    <citation type="journal article" date="2020" name="Nature">
        <title>Giant virus diversity and host interactions through global metagenomics.</title>
        <authorList>
            <person name="Schulz F."/>
            <person name="Roux S."/>
            <person name="Paez-Espino D."/>
            <person name="Jungbluth S."/>
            <person name="Walsh D.A."/>
            <person name="Denef V.J."/>
            <person name="McMahon K.D."/>
            <person name="Konstantinidis K.T."/>
            <person name="Eloe-Fadrosh E.A."/>
            <person name="Kyrpides N.C."/>
            <person name="Woyke T."/>
        </authorList>
    </citation>
    <scope>NUCLEOTIDE SEQUENCE</scope>
    <source>
        <strain evidence="1">GVMAG-S-1004661-13</strain>
    </source>
</reference>
<accession>A0A6C0AC87</accession>
<organism evidence="1">
    <name type="scientific">viral metagenome</name>
    <dbReference type="NCBI Taxonomy" id="1070528"/>
    <lineage>
        <taxon>unclassified sequences</taxon>
        <taxon>metagenomes</taxon>
        <taxon>organismal metagenomes</taxon>
    </lineage>
</organism>
<name>A0A6C0AC87_9ZZZZ</name>
<proteinExistence type="predicted"/>
<dbReference type="AlphaFoldDB" id="A0A6C0AC87"/>